<sequence length="344" mass="36669">MTTSLVPLTHGGTHREASSDSPPAGAAPSHRGRRTRLKALAATIVAAGLVSAGCAKGNVDGSDQAGTQGTNERVASLGLGDSDTLLALGVAPVTIAAWGQKGDVDASGVGPWAKDLLGDKKPSVIYDVARGFTPQVIEEVTKADPTKIIAVNQAVDKQAADSLNKIAPTTLKPEGTQDWQIPWQDQVKTIAGAVDKKDKGEDLIGRTNKAFEEFRKNHPELQGKKAAVVMPYQGKLGLYTSGDGRGAFIESLGFDIPKELEGDGKTFYRDIAPENYDQLNSVDYLFVLDYQGAVDAVRKEPTFNNLDVVRQGKVRFLSEDTGNAMSMPNPVTIPWAIEQLKSSL</sequence>
<evidence type="ECO:0000256" key="5">
    <source>
        <dbReference type="SAM" id="MobiDB-lite"/>
    </source>
</evidence>
<reference evidence="7 8" key="1">
    <citation type="journal article" date="2018" name="Syst. Appl. Microbiol.">
        <title>Corynebacterium heidelbergense sp. nov., isolated from the preen glands of Egyptian geese (Alopochen aegyptiacus).</title>
        <authorList>
            <person name="Braun M.S."/>
            <person name="Wang E."/>
            <person name="Zimmermann S."/>
            <person name="Wink M."/>
        </authorList>
    </citation>
    <scope>NUCLEOTIDE SEQUENCE [LARGE SCALE GENOMIC DNA]</scope>
    <source>
        <strain evidence="7 8">DSM 104638</strain>
    </source>
</reference>
<evidence type="ECO:0000313" key="8">
    <source>
        <dbReference type="Proteomes" id="UP000251047"/>
    </source>
</evidence>
<proteinExistence type="inferred from homology"/>
<comment type="similarity">
    <text evidence="2">Belongs to the bacterial solute-binding protein 8 family.</text>
</comment>
<dbReference type="PROSITE" id="PS50983">
    <property type="entry name" value="FE_B12_PBP"/>
    <property type="match status" value="1"/>
</dbReference>
<feature type="domain" description="Fe/B12 periplasmic-binding" evidence="6">
    <location>
        <begin position="73"/>
        <end position="344"/>
    </location>
</feature>
<dbReference type="GO" id="GO:0030288">
    <property type="term" value="C:outer membrane-bounded periplasmic space"/>
    <property type="evidence" value="ECO:0007669"/>
    <property type="project" value="TreeGrafter"/>
</dbReference>
<keyword evidence="3" id="KW-0813">Transport</keyword>
<dbReference type="OrthoDB" id="1846031at2"/>
<gene>
    <name evidence="7" type="ORF">CWC39_01880</name>
</gene>
<evidence type="ECO:0000256" key="3">
    <source>
        <dbReference type="ARBA" id="ARBA00022448"/>
    </source>
</evidence>
<evidence type="ECO:0000256" key="1">
    <source>
        <dbReference type="ARBA" id="ARBA00004196"/>
    </source>
</evidence>
<evidence type="ECO:0000259" key="6">
    <source>
        <dbReference type="PROSITE" id="PS50983"/>
    </source>
</evidence>
<dbReference type="Proteomes" id="UP000251047">
    <property type="component" value="Unassembled WGS sequence"/>
</dbReference>
<evidence type="ECO:0000256" key="2">
    <source>
        <dbReference type="ARBA" id="ARBA00008814"/>
    </source>
</evidence>
<keyword evidence="4" id="KW-0732">Signal</keyword>
<feature type="region of interest" description="Disordered" evidence="5">
    <location>
        <begin position="1"/>
        <end position="33"/>
    </location>
</feature>
<dbReference type="AlphaFoldDB" id="A0A364VDK6"/>
<dbReference type="GO" id="GO:1901678">
    <property type="term" value="P:iron coordination entity transport"/>
    <property type="evidence" value="ECO:0007669"/>
    <property type="project" value="UniProtKB-ARBA"/>
</dbReference>
<dbReference type="InterPro" id="IPR002491">
    <property type="entry name" value="ABC_transptr_periplasmic_BD"/>
</dbReference>
<comment type="subcellular location">
    <subcellularLocation>
        <location evidence="1">Cell envelope</location>
    </subcellularLocation>
</comment>
<dbReference type="Gene3D" id="3.40.50.1980">
    <property type="entry name" value="Nitrogenase molybdenum iron protein domain"/>
    <property type="match status" value="2"/>
</dbReference>
<name>A0A364VDK6_9CORY</name>
<dbReference type="Pfam" id="PF01497">
    <property type="entry name" value="Peripla_BP_2"/>
    <property type="match status" value="1"/>
</dbReference>
<evidence type="ECO:0000313" key="7">
    <source>
        <dbReference type="EMBL" id="RAV34729.1"/>
    </source>
</evidence>
<dbReference type="PANTHER" id="PTHR30532">
    <property type="entry name" value="IRON III DICITRATE-BINDING PERIPLASMIC PROTEIN"/>
    <property type="match status" value="1"/>
</dbReference>
<dbReference type="EMBL" id="PHQP01000007">
    <property type="protein sequence ID" value="RAV34729.1"/>
    <property type="molecule type" value="Genomic_DNA"/>
</dbReference>
<evidence type="ECO:0000256" key="4">
    <source>
        <dbReference type="ARBA" id="ARBA00022729"/>
    </source>
</evidence>
<dbReference type="SUPFAM" id="SSF53807">
    <property type="entry name" value="Helical backbone' metal receptor"/>
    <property type="match status" value="1"/>
</dbReference>
<organism evidence="7 8">
    <name type="scientific">Corynebacterium heidelbergense</name>
    <dbReference type="NCBI Taxonomy" id="2055947"/>
    <lineage>
        <taxon>Bacteria</taxon>
        <taxon>Bacillati</taxon>
        <taxon>Actinomycetota</taxon>
        <taxon>Actinomycetes</taxon>
        <taxon>Mycobacteriales</taxon>
        <taxon>Corynebacteriaceae</taxon>
        <taxon>Corynebacterium</taxon>
    </lineage>
</organism>
<accession>A0A364VDK6</accession>
<dbReference type="PANTHER" id="PTHR30532:SF24">
    <property type="entry name" value="FERRIC ENTEROBACTIN-BINDING PERIPLASMIC PROTEIN FEPB"/>
    <property type="match status" value="1"/>
</dbReference>
<feature type="compositionally biased region" description="Low complexity" evidence="5">
    <location>
        <begin position="19"/>
        <end position="29"/>
    </location>
</feature>
<protein>
    <submittedName>
        <fullName evidence="7">Iron siderophore-binding protein</fullName>
    </submittedName>
</protein>
<comment type="caution">
    <text evidence="7">The sequence shown here is derived from an EMBL/GenBank/DDBJ whole genome shotgun (WGS) entry which is preliminary data.</text>
</comment>
<dbReference type="RefSeq" id="WP_112768825.1">
    <property type="nucleotide sequence ID" value="NZ_CP063191.1"/>
</dbReference>
<dbReference type="InterPro" id="IPR051313">
    <property type="entry name" value="Bact_iron-sidero_bind"/>
</dbReference>